<organism evidence="1 2">
    <name type="scientific">Alteribacter keqinensis</name>
    <dbReference type="NCBI Taxonomy" id="2483800"/>
    <lineage>
        <taxon>Bacteria</taxon>
        <taxon>Bacillati</taxon>
        <taxon>Bacillota</taxon>
        <taxon>Bacilli</taxon>
        <taxon>Bacillales</taxon>
        <taxon>Bacillaceae</taxon>
        <taxon>Alteribacter</taxon>
    </lineage>
</organism>
<evidence type="ECO:0000313" key="1">
    <source>
        <dbReference type="EMBL" id="RNA69852.1"/>
    </source>
</evidence>
<accession>A0A3M7TY70</accession>
<name>A0A3M7TY70_9BACI</name>
<dbReference type="Proteomes" id="UP000278746">
    <property type="component" value="Unassembled WGS sequence"/>
</dbReference>
<keyword evidence="2" id="KW-1185">Reference proteome</keyword>
<reference evidence="1 2" key="1">
    <citation type="submission" date="2018-10" db="EMBL/GenBank/DDBJ databases">
        <title>Bacillus Keqinensis sp. nov., a moderately halophilic bacterium isolated from a saline-alkaline lake.</title>
        <authorList>
            <person name="Wang H."/>
        </authorList>
    </citation>
    <scope>NUCLEOTIDE SEQUENCE [LARGE SCALE GENOMIC DNA]</scope>
    <source>
        <strain evidence="1 2">KQ-3</strain>
    </source>
</reference>
<dbReference type="AlphaFoldDB" id="A0A3M7TY70"/>
<proteinExistence type="predicted"/>
<evidence type="ECO:0000313" key="2">
    <source>
        <dbReference type="Proteomes" id="UP000278746"/>
    </source>
</evidence>
<sequence length="231" mass="26549">MESPLHEHLKKQALYWLKDKVVDLCASEVKLFVKRKKLKADALGINIRRQESRIIEVKVSRSDFLRDEVLRMPYGYHEIADYAYIMTPAGLLVPDEVPPGYGLLEIDEFDNVAVRKNPVRNPNPVVDLEILTKRTARAATNAVLFKELSKEQRDVTKGAFARNPKAHLVNATCPLCKKRHKYLIRAEGQDTVNCKGQGCKHTIPLDKARVHIVTSYNERFYKDLHKIMEDE</sequence>
<comment type="caution">
    <text evidence="1">The sequence shown here is derived from an EMBL/GenBank/DDBJ whole genome shotgun (WGS) entry which is preliminary data.</text>
</comment>
<gene>
    <name evidence="1" type="ORF">EBO34_07945</name>
</gene>
<dbReference type="OrthoDB" id="2828561at2"/>
<dbReference type="RefSeq" id="WP_122897364.1">
    <property type="nucleotide sequence ID" value="NZ_RHIB01000001.1"/>
</dbReference>
<dbReference type="EMBL" id="RHIB01000001">
    <property type="protein sequence ID" value="RNA69852.1"/>
    <property type="molecule type" value="Genomic_DNA"/>
</dbReference>
<protein>
    <submittedName>
        <fullName evidence="1">Uncharacterized protein</fullName>
    </submittedName>
</protein>